<name>A0A3N4PUU2_9BACT</name>
<accession>A0A3N4PUU2</accession>
<evidence type="ECO:0008006" key="3">
    <source>
        <dbReference type="Google" id="ProtNLM"/>
    </source>
</evidence>
<evidence type="ECO:0000313" key="1">
    <source>
        <dbReference type="EMBL" id="RPE07927.1"/>
    </source>
</evidence>
<dbReference type="PANTHER" id="PTHR12558">
    <property type="entry name" value="CELL DIVISION CYCLE 16,23,27"/>
    <property type="match status" value="1"/>
</dbReference>
<dbReference type="Pfam" id="PF13181">
    <property type="entry name" value="TPR_8"/>
    <property type="match status" value="1"/>
</dbReference>
<dbReference type="OrthoDB" id="1391234at2"/>
<reference evidence="1 2" key="1">
    <citation type="submission" date="2018-11" db="EMBL/GenBank/DDBJ databases">
        <title>Chitinophaga lutea sp.nov., isolate from arsenic contaminated soil.</title>
        <authorList>
            <person name="Zong Y."/>
        </authorList>
    </citation>
    <scope>NUCLEOTIDE SEQUENCE [LARGE SCALE GENOMIC DNA]</scope>
    <source>
        <strain evidence="1 2">ZY74</strain>
    </source>
</reference>
<proteinExistence type="predicted"/>
<organism evidence="1 2">
    <name type="scientific">Chitinophaga lutea</name>
    <dbReference type="NCBI Taxonomy" id="2488634"/>
    <lineage>
        <taxon>Bacteria</taxon>
        <taxon>Pseudomonadati</taxon>
        <taxon>Bacteroidota</taxon>
        <taxon>Chitinophagia</taxon>
        <taxon>Chitinophagales</taxon>
        <taxon>Chitinophagaceae</taxon>
        <taxon>Chitinophaga</taxon>
    </lineage>
</organism>
<dbReference type="EMBL" id="RPDH01000002">
    <property type="protein sequence ID" value="RPE07927.1"/>
    <property type="molecule type" value="Genomic_DNA"/>
</dbReference>
<comment type="caution">
    <text evidence="1">The sequence shown here is derived from an EMBL/GenBank/DDBJ whole genome shotgun (WGS) entry which is preliminary data.</text>
</comment>
<dbReference type="AlphaFoldDB" id="A0A3N4PUU2"/>
<dbReference type="InterPro" id="IPR011990">
    <property type="entry name" value="TPR-like_helical_dom_sf"/>
</dbReference>
<dbReference type="SMART" id="SM00028">
    <property type="entry name" value="TPR"/>
    <property type="match status" value="4"/>
</dbReference>
<protein>
    <recommendedName>
        <fullName evidence="3">Tetratricopeptide repeat protein</fullName>
    </recommendedName>
</protein>
<gene>
    <name evidence="1" type="ORF">EGT74_12680</name>
</gene>
<evidence type="ECO:0000313" key="2">
    <source>
        <dbReference type="Proteomes" id="UP000278351"/>
    </source>
</evidence>
<dbReference type="Gene3D" id="1.25.40.10">
    <property type="entry name" value="Tetratricopeptide repeat domain"/>
    <property type="match status" value="4"/>
</dbReference>
<dbReference type="InterPro" id="IPR019734">
    <property type="entry name" value="TPR_rpt"/>
</dbReference>
<dbReference type="SUPFAM" id="SSF48452">
    <property type="entry name" value="TPR-like"/>
    <property type="match status" value="2"/>
</dbReference>
<keyword evidence="2" id="KW-1185">Reference proteome</keyword>
<dbReference type="RefSeq" id="WP_123846927.1">
    <property type="nucleotide sequence ID" value="NZ_RPDH01000002.1"/>
</dbReference>
<dbReference type="Proteomes" id="UP000278351">
    <property type="component" value="Unassembled WGS sequence"/>
</dbReference>
<sequence>MLDAEQLQSLYDQGNYQQCLEEINLLLLFNTHDTAALLLKGKCLYQVAVSEAESGDEAGFTAAAGCFEEVLALSPAHEEALTFAAYINIFITQADLPAAIGYCTRLAAAADQVVRAGALRYRQEAYCRTGDFALALEDLALLADLNREIYHDNLPALDQESGDVYFRIGKIYLEEFADRAKGLEAFREVLKHGHADFRAYCQIAEVALADEDYGTGGDAAVEAFFSDNPDPENERLALYHQLEALNGQGIHHPSLVKAMFVGQRIFADAVGADTTELLSFTQQYIKMYPDWFWAWHYAGSALYDAGHYEAALPYLAKSLELGGTATGLQRFIETAYRVNGELPAVPKWPEDSPMFYYNAGVNFAEFEALLAGTAMAPKLLEIRIGFYRRSYDGFYDYFHSSKGKAGFHEGHIFAMCCNNYGIALTAGGAYEQAVDIHTLGYSISPFWEQSSSLGTALMRLERYDEAIAVFNRALEDGQRLLDFAGYIELKGEILTALSNLGRTEELTALLQRTEEEYNDYISSYGAELSEDERFILSERYITVQNARHDLLAGGTTEDAVRAWQEQLAKHPDDNSAWYMLMQNYFQLKDYHQCIACANNYQSVKGEAMKPDSVMKVHYMRGVSYLQVEKYQQARADLVVVLNGCDPAEESGRVSICNTSMHLAECCAKLEQWEDCKTYAWDAIACYNDNGWRWDDACIATALLYADACMATGDKHAATGTVDVVLGVAPGNEEALKRKKEWKSGGLFSFLKKR</sequence>
<dbReference type="PANTHER" id="PTHR12558:SF13">
    <property type="entry name" value="CELL DIVISION CYCLE PROTEIN 27 HOMOLOG"/>
    <property type="match status" value="1"/>
</dbReference>